<dbReference type="EnsemblPlants" id="AVESA.00010b.r2.6AG1056580.1">
    <property type="protein sequence ID" value="AVESA.00010b.r2.6AG1056580.1.CDS.1"/>
    <property type="gene ID" value="AVESA.00010b.r2.6AG1056580"/>
</dbReference>
<dbReference type="Proteomes" id="UP001732700">
    <property type="component" value="Chromosome 6A"/>
</dbReference>
<keyword evidence="2" id="KW-1185">Reference proteome</keyword>
<sequence length="218" mass="23723">MRREALEYYGHGVDGGFYVIDMGGVQMTVPETLAMVSILPDQALPLGLVVTEDLIQEELRAVLPGHPWPFHRVSASEFAVHFPSVAILRMCACGSSFSLPLHQLRVSIQPSSAARDTVATLSEVWVQLSGLPHEARRPEVVALVSQAVGKLTELDMSSLLGLGPIRLRLLCPAIYVFPVSLPRVFFDRVGRDLLVELDEELSGPGGPPSPSVPGPRRR</sequence>
<accession>A0ACD5Z009</accession>
<name>A0ACD5Z009_AVESA</name>
<evidence type="ECO:0000313" key="2">
    <source>
        <dbReference type="Proteomes" id="UP001732700"/>
    </source>
</evidence>
<reference evidence="1" key="2">
    <citation type="submission" date="2025-09" db="UniProtKB">
        <authorList>
            <consortium name="EnsemblPlants"/>
        </authorList>
    </citation>
    <scope>IDENTIFICATION</scope>
</reference>
<reference evidence="1" key="1">
    <citation type="submission" date="2021-05" db="EMBL/GenBank/DDBJ databases">
        <authorList>
            <person name="Scholz U."/>
            <person name="Mascher M."/>
            <person name="Fiebig A."/>
        </authorList>
    </citation>
    <scope>NUCLEOTIDE SEQUENCE [LARGE SCALE GENOMIC DNA]</scope>
</reference>
<evidence type="ECO:0000313" key="1">
    <source>
        <dbReference type="EnsemblPlants" id="AVESA.00010b.r2.6AG1056580.1.CDS.1"/>
    </source>
</evidence>
<protein>
    <submittedName>
        <fullName evidence="1">Uncharacterized protein</fullName>
    </submittedName>
</protein>
<organism evidence="1 2">
    <name type="scientific">Avena sativa</name>
    <name type="common">Oat</name>
    <dbReference type="NCBI Taxonomy" id="4498"/>
    <lineage>
        <taxon>Eukaryota</taxon>
        <taxon>Viridiplantae</taxon>
        <taxon>Streptophyta</taxon>
        <taxon>Embryophyta</taxon>
        <taxon>Tracheophyta</taxon>
        <taxon>Spermatophyta</taxon>
        <taxon>Magnoliopsida</taxon>
        <taxon>Liliopsida</taxon>
        <taxon>Poales</taxon>
        <taxon>Poaceae</taxon>
        <taxon>BOP clade</taxon>
        <taxon>Pooideae</taxon>
        <taxon>Poodae</taxon>
        <taxon>Poeae</taxon>
        <taxon>Poeae Chloroplast Group 1 (Aveneae type)</taxon>
        <taxon>Aveninae</taxon>
        <taxon>Avena</taxon>
    </lineage>
</organism>
<proteinExistence type="predicted"/>